<dbReference type="EMBL" id="NHYE01004325">
    <property type="protein sequence ID" value="PPQ85305.1"/>
    <property type="molecule type" value="Genomic_DNA"/>
</dbReference>
<dbReference type="Proteomes" id="UP000284706">
    <property type="component" value="Unassembled WGS sequence"/>
</dbReference>
<protein>
    <submittedName>
        <fullName evidence="2">Uncharacterized protein</fullName>
    </submittedName>
</protein>
<evidence type="ECO:0000313" key="2">
    <source>
        <dbReference type="EMBL" id="PPQ85305.1"/>
    </source>
</evidence>
<sequence length="425" mass="47485">MPEGDEDLDVSVTLLEQDGTVSDETLPVNPLEEDTTILDRTSPAPQIDLDNSDSDSDLSDDDDPISRRWWDEVSDDDVDVISQVENVDNGPNEADDGIEELASAVNTATPLSNPEDNEFLRVPTALENLRAELLGDYQCPESPPDKPPQIRALSQTEIYSLKHYAVWVKTNGTVEAYTMHSEVLACVSNTDILSLRDVKKLAGNLVDFKPRMVDICVNSCIAYTGKYKGLMNCPYRNGKPGSPPCNEPRYRQSTRSTRVLKPRAQIPILPFMPRVRGLYFNKTTSSMMRSLHSFLQHALELVAAAMNKSKVPRYSDFGNGQVHEILRGKLGVLKDPRDVALALSTDGAQLTLKKQSNTWFVLFLFLNLPAEIRYKVSSTFIHFATPGPNPPGDMESFLWPVFEEMMQASEGIWTWDAVDSSYFCL</sequence>
<organism evidence="2 3">
    <name type="scientific">Gymnopilus dilepis</name>
    <dbReference type="NCBI Taxonomy" id="231916"/>
    <lineage>
        <taxon>Eukaryota</taxon>
        <taxon>Fungi</taxon>
        <taxon>Dikarya</taxon>
        <taxon>Basidiomycota</taxon>
        <taxon>Agaricomycotina</taxon>
        <taxon>Agaricomycetes</taxon>
        <taxon>Agaricomycetidae</taxon>
        <taxon>Agaricales</taxon>
        <taxon>Agaricineae</taxon>
        <taxon>Hymenogastraceae</taxon>
        <taxon>Gymnopilus</taxon>
    </lineage>
</organism>
<dbReference type="InterPro" id="IPR004242">
    <property type="entry name" value="Transposase_21"/>
</dbReference>
<feature type="region of interest" description="Disordered" evidence="1">
    <location>
        <begin position="15"/>
        <end position="68"/>
    </location>
</feature>
<proteinExistence type="predicted"/>
<evidence type="ECO:0000313" key="3">
    <source>
        <dbReference type="Proteomes" id="UP000284706"/>
    </source>
</evidence>
<comment type="caution">
    <text evidence="2">The sequence shown here is derived from an EMBL/GenBank/DDBJ whole genome shotgun (WGS) entry which is preliminary data.</text>
</comment>
<evidence type="ECO:0000256" key="1">
    <source>
        <dbReference type="SAM" id="MobiDB-lite"/>
    </source>
</evidence>
<reference evidence="2 3" key="1">
    <citation type="journal article" date="2018" name="Evol. Lett.">
        <title>Horizontal gene cluster transfer increased hallucinogenic mushroom diversity.</title>
        <authorList>
            <person name="Reynolds H.T."/>
            <person name="Vijayakumar V."/>
            <person name="Gluck-Thaler E."/>
            <person name="Korotkin H.B."/>
            <person name="Matheny P.B."/>
            <person name="Slot J.C."/>
        </authorList>
    </citation>
    <scope>NUCLEOTIDE SEQUENCE [LARGE SCALE GENOMIC DNA]</scope>
    <source>
        <strain evidence="2 3">SRW20</strain>
    </source>
</reference>
<name>A0A409X3H8_9AGAR</name>
<dbReference type="InParanoid" id="A0A409X3H8"/>
<dbReference type="AlphaFoldDB" id="A0A409X3H8"/>
<gene>
    <name evidence="2" type="ORF">CVT26_001344</name>
</gene>
<dbReference type="OrthoDB" id="2742740at2759"/>
<keyword evidence="3" id="KW-1185">Reference proteome</keyword>
<dbReference type="STRING" id="231916.A0A409X3H8"/>
<dbReference type="Pfam" id="PF02992">
    <property type="entry name" value="Transposase_21"/>
    <property type="match status" value="1"/>
</dbReference>
<accession>A0A409X3H8</accession>
<feature type="compositionally biased region" description="Acidic residues" evidence="1">
    <location>
        <begin position="50"/>
        <end position="63"/>
    </location>
</feature>